<comment type="caution">
    <text evidence="1">The sequence shown here is derived from an EMBL/GenBank/DDBJ whole genome shotgun (WGS) entry which is preliminary data.</text>
</comment>
<dbReference type="AlphaFoldDB" id="A0A0F9BJY5"/>
<proteinExistence type="predicted"/>
<protein>
    <submittedName>
        <fullName evidence="1">Uncharacterized protein</fullName>
    </submittedName>
</protein>
<name>A0A0F9BJY5_9ZZZZ</name>
<evidence type="ECO:0000313" key="1">
    <source>
        <dbReference type="EMBL" id="KKL14132.1"/>
    </source>
</evidence>
<dbReference type="EMBL" id="LAZR01040581">
    <property type="protein sequence ID" value="KKL14132.1"/>
    <property type="molecule type" value="Genomic_DNA"/>
</dbReference>
<accession>A0A0F9BJY5</accession>
<feature type="non-terminal residue" evidence="1">
    <location>
        <position position="1"/>
    </location>
</feature>
<organism evidence="1">
    <name type="scientific">marine sediment metagenome</name>
    <dbReference type="NCBI Taxonomy" id="412755"/>
    <lineage>
        <taxon>unclassified sequences</taxon>
        <taxon>metagenomes</taxon>
        <taxon>ecological metagenomes</taxon>
    </lineage>
</organism>
<sequence length="32" mass="3724">NHTFRKDFTIESVRVAIENDEAPEAMTGNWNM</sequence>
<reference evidence="1" key="1">
    <citation type="journal article" date="2015" name="Nature">
        <title>Complex archaea that bridge the gap between prokaryotes and eukaryotes.</title>
        <authorList>
            <person name="Spang A."/>
            <person name="Saw J.H."/>
            <person name="Jorgensen S.L."/>
            <person name="Zaremba-Niedzwiedzka K."/>
            <person name="Martijn J."/>
            <person name="Lind A.E."/>
            <person name="van Eijk R."/>
            <person name="Schleper C."/>
            <person name="Guy L."/>
            <person name="Ettema T.J."/>
        </authorList>
    </citation>
    <scope>NUCLEOTIDE SEQUENCE</scope>
</reference>
<gene>
    <name evidence="1" type="ORF">LCGC14_2518780</name>
</gene>